<accession>A0AAV8Z7V8</accession>
<organism evidence="1 2">
    <name type="scientific">Aromia moschata</name>
    <dbReference type="NCBI Taxonomy" id="1265417"/>
    <lineage>
        <taxon>Eukaryota</taxon>
        <taxon>Metazoa</taxon>
        <taxon>Ecdysozoa</taxon>
        <taxon>Arthropoda</taxon>
        <taxon>Hexapoda</taxon>
        <taxon>Insecta</taxon>
        <taxon>Pterygota</taxon>
        <taxon>Neoptera</taxon>
        <taxon>Endopterygota</taxon>
        <taxon>Coleoptera</taxon>
        <taxon>Polyphaga</taxon>
        <taxon>Cucujiformia</taxon>
        <taxon>Chrysomeloidea</taxon>
        <taxon>Cerambycidae</taxon>
        <taxon>Cerambycinae</taxon>
        <taxon>Callichromatini</taxon>
        <taxon>Aromia</taxon>
    </lineage>
</organism>
<protein>
    <submittedName>
        <fullName evidence="1">Uncharacterized protein</fullName>
    </submittedName>
</protein>
<dbReference type="EMBL" id="JAPWTK010000013">
    <property type="protein sequence ID" value="KAJ8959493.1"/>
    <property type="molecule type" value="Genomic_DNA"/>
</dbReference>
<dbReference type="Proteomes" id="UP001162162">
    <property type="component" value="Unassembled WGS sequence"/>
</dbReference>
<name>A0AAV8Z7V8_9CUCU</name>
<dbReference type="AlphaFoldDB" id="A0AAV8Z7V8"/>
<gene>
    <name evidence="1" type="ORF">NQ318_022190</name>
</gene>
<reference evidence="1" key="1">
    <citation type="journal article" date="2023" name="Insect Mol. Biol.">
        <title>Genome sequencing provides insights into the evolution of gene families encoding plant cell wall-degrading enzymes in longhorned beetles.</title>
        <authorList>
            <person name="Shin N.R."/>
            <person name="Okamura Y."/>
            <person name="Kirsch R."/>
            <person name="Pauchet Y."/>
        </authorList>
    </citation>
    <scope>NUCLEOTIDE SEQUENCE</scope>
    <source>
        <strain evidence="1">AMC_N1</strain>
    </source>
</reference>
<proteinExistence type="predicted"/>
<comment type="caution">
    <text evidence="1">The sequence shown here is derived from an EMBL/GenBank/DDBJ whole genome shotgun (WGS) entry which is preliminary data.</text>
</comment>
<evidence type="ECO:0000313" key="1">
    <source>
        <dbReference type="EMBL" id="KAJ8959493.1"/>
    </source>
</evidence>
<sequence>MNEMDVNIHFKGGGSIVTHRPVFSDDGDYYNYDYHHCLVACSESGKVMVWKVVTHYKILEQKLPVQKLFTFNIIPSDKEDDLKALVSYKNKKYISFAEVDIKKEGSTRLQY</sequence>
<evidence type="ECO:0000313" key="2">
    <source>
        <dbReference type="Proteomes" id="UP001162162"/>
    </source>
</evidence>
<keyword evidence="2" id="KW-1185">Reference proteome</keyword>